<feature type="domain" description="HTH lysR-type" evidence="5">
    <location>
        <begin position="22"/>
        <end position="80"/>
    </location>
</feature>
<dbReference type="SUPFAM" id="SSF46785">
    <property type="entry name" value="Winged helix' DNA-binding domain"/>
    <property type="match status" value="1"/>
</dbReference>
<evidence type="ECO:0000313" key="6">
    <source>
        <dbReference type="EMBL" id="AYG58217.1"/>
    </source>
</evidence>
<dbReference type="RefSeq" id="WP_120703297.1">
    <property type="nucleotide sequence ID" value="NZ_CP032694.1"/>
</dbReference>
<accession>A0A387FL89</accession>
<dbReference type="PROSITE" id="PS50931">
    <property type="entry name" value="HTH_LYSR"/>
    <property type="match status" value="1"/>
</dbReference>
<dbReference type="Pfam" id="PF03466">
    <property type="entry name" value="LysR_substrate"/>
    <property type="match status" value="1"/>
</dbReference>
<evidence type="ECO:0000256" key="4">
    <source>
        <dbReference type="ARBA" id="ARBA00023163"/>
    </source>
</evidence>
<keyword evidence="3" id="KW-0238">DNA-binding</keyword>
<gene>
    <name evidence="6" type="ORF">CCGE525_04870</name>
</gene>
<dbReference type="SUPFAM" id="SSF53850">
    <property type="entry name" value="Periplasmic binding protein-like II"/>
    <property type="match status" value="1"/>
</dbReference>
<dbReference type="OrthoDB" id="9787460at2"/>
<protein>
    <submittedName>
        <fullName evidence="6">LysR family transcriptional regulator</fullName>
    </submittedName>
</protein>
<dbReference type="InterPro" id="IPR000847">
    <property type="entry name" value="LysR_HTH_N"/>
</dbReference>
<dbReference type="AlphaFoldDB" id="A0A387FL89"/>
<dbReference type="GO" id="GO:0043565">
    <property type="term" value="F:sequence-specific DNA binding"/>
    <property type="evidence" value="ECO:0007669"/>
    <property type="project" value="TreeGrafter"/>
</dbReference>
<dbReference type="InterPro" id="IPR058163">
    <property type="entry name" value="LysR-type_TF_proteobact-type"/>
</dbReference>
<name>A0A387FL89_9HYPH</name>
<dbReference type="Proteomes" id="UP000282195">
    <property type="component" value="Chromosome"/>
</dbReference>
<dbReference type="Gene3D" id="1.10.10.10">
    <property type="entry name" value="Winged helix-like DNA-binding domain superfamily/Winged helix DNA-binding domain"/>
    <property type="match status" value="1"/>
</dbReference>
<evidence type="ECO:0000259" key="5">
    <source>
        <dbReference type="PROSITE" id="PS50931"/>
    </source>
</evidence>
<dbReference type="InterPro" id="IPR005119">
    <property type="entry name" value="LysR_subst-bd"/>
</dbReference>
<dbReference type="InterPro" id="IPR036388">
    <property type="entry name" value="WH-like_DNA-bd_sf"/>
</dbReference>
<evidence type="ECO:0000256" key="1">
    <source>
        <dbReference type="ARBA" id="ARBA00009437"/>
    </source>
</evidence>
<keyword evidence="7" id="KW-1185">Reference proteome</keyword>
<dbReference type="GO" id="GO:0003700">
    <property type="term" value="F:DNA-binding transcription factor activity"/>
    <property type="evidence" value="ECO:0007669"/>
    <property type="project" value="InterPro"/>
</dbReference>
<sequence>MTAIMPLHAVSLLLGAAKLHDIDWNDLRHVLALARGGSFAAAGRALATDATTVGRRLRILEQHLGTTLFSRDAGGNMSPTPPGEIAVAKAEAIEAEVMALSGALDAVDPMALGKVRLTAAPSFISRLLIPSMPGLLAQHSGLQLELIGDARNFNLTRREADMALRLSRPADVANAKVVARRIATLDYAVYVAAGQESRAEGLPWIVYEEAMLHLPHARWIAAQAEKSARFSPLAVNDAEALLQAAAAGLGRALLPKILAESAEGLCRVDGGDRNPPAREMWLLMHAELRQLVRIRAVSDWLDEVFRRPLSER</sequence>
<dbReference type="Gene3D" id="3.40.190.10">
    <property type="entry name" value="Periplasmic binding protein-like II"/>
    <property type="match status" value="2"/>
</dbReference>
<reference evidence="6 7" key="1">
    <citation type="submission" date="2018-10" db="EMBL/GenBank/DDBJ databases">
        <title>Rhizobium etli, R. leguminosarum and a new Rhizobium genospecies from Phaseolus dumosus.</title>
        <authorList>
            <person name="Ramirez-Puebla S.T."/>
            <person name="Rogel-Hernandez M.A."/>
            <person name="Guerrero G."/>
            <person name="Ormeno-Orrillo E."/>
            <person name="Martinez-Romero J.C."/>
            <person name="Negrete-Yankelevich S."/>
            <person name="Martinez-Romero E."/>
        </authorList>
    </citation>
    <scope>NUCLEOTIDE SEQUENCE [LARGE SCALE GENOMIC DNA]</scope>
    <source>
        <strain evidence="6 7">CCGE525</strain>
    </source>
</reference>
<evidence type="ECO:0000256" key="2">
    <source>
        <dbReference type="ARBA" id="ARBA00023015"/>
    </source>
</evidence>
<evidence type="ECO:0000313" key="7">
    <source>
        <dbReference type="Proteomes" id="UP000282195"/>
    </source>
</evidence>
<dbReference type="PANTHER" id="PTHR30537">
    <property type="entry name" value="HTH-TYPE TRANSCRIPTIONAL REGULATOR"/>
    <property type="match status" value="1"/>
</dbReference>
<dbReference type="KEGG" id="rjg:CCGE525_04870"/>
<organism evidence="6 7">
    <name type="scientific">Rhizobium jaguaris</name>
    <dbReference type="NCBI Taxonomy" id="1312183"/>
    <lineage>
        <taxon>Bacteria</taxon>
        <taxon>Pseudomonadati</taxon>
        <taxon>Pseudomonadota</taxon>
        <taxon>Alphaproteobacteria</taxon>
        <taxon>Hyphomicrobiales</taxon>
        <taxon>Rhizobiaceae</taxon>
        <taxon>Rhizobium/Agrobacterium group</taxon>
        <taxon>Rhizobium</taxon>
    </lineage>
</organism>
<keyword evidence="2" id="KW-0805">Transcription regulation</keyword>
<dbReference type="GO" id="GO:0006351">
    <property type="term" value="P:DNA-templated transcription"/>
    <property type="evidence" value="ECO:0007669"/>
    <property type="project" value="TreeGrafter"/>
</dbReference>
<keyword evidence="4" id="KW-0804">Transcription</keyword>
<dbReference type="InterPro" id="IPR036390">
    <property type="entry name" value="WH_DNA-bd_sf"/>
</dbReference>
<evidence type="ECO:0000256" key="3">
    <source>
        <dbReference type="ARBA" id="ARBA00023125"/>
    </source>
</evidence>
<proteinExistence type="inferred from homology"/>
<dbReference type="Pfam" id="PF00126">
    <property type="entry name" value="HTH_1"/>
    <property type="match status" value="1"/>
</dbReference>
<dbReference type="PANTHER" id="PTHR30537:SF3">
    <property type="entry name" value="TRANSCRIPTIONAL REGULATORY PROTEIN"/>
    <property type="match status" value="1"/>
</dbReference>
<dbReference type="EMBL" id="CP032694">
    <property type="protein sequence ID" value="AYG58217.1"/>
    <property type="molecule type" value="Genomic_DNA"/>
</dbReference>
<comment type="similarity">
    <text evidence="1">Belongs to the LysR transcriptional regulatory family.</text>
</comment>